<dbReference type="GO" id="GO:0047480">
    <property type="term" value="F:UDP-N-acetylmuramoyl-tripeptide-D-alanyl-D-alanine ligase activity"/>
    <property type="evidence" value="ECO:0007669"/>
    <property type="project" value="UniProtKB-UniRule"/>
</dbReference>
<dbReference type="Pfam" id="PF08245">
    <property type="entry name" value="Mur_ligase_M"/>
    <property type="match status" value="1"/>
</dbReference>
<dbReference type="Gene3D" id="3.40.1390.10">
    <property type="entry name" value="MurE/MurF, N-terminal domain"/>
    <property type="match status" value="1"/>
</dbReference>
<dbReference type="SUPFAM" id="SSF63418">
    <property type="entry name" value="MurE/MurF N-terminal domain"/>
    <property type="match status" value="1"/>
</dbReference>
<evidence type="ECO:0000256" key="4">
    <source>
        <dbReference type="ARBA" id="ARBA00022741"/>
    </source>
</evidence>
<evidence type="ECO:0000259" key="12">
    <source>
        <dbReference type="Pfam" id="PF02875"/>
    </source>
</evidence>
<evidence type="ECO:0000313" key="14">
    <source>
        <dbReference type="EMBL" id="GAK31633.1"/>
    </source>
</evidence>
<dbReference type="GO" id="GO:0008766">
    <property type="term" value="F:UDP-N-acetylmuramoylalanyl-D-glutamyl-2,6-diaminopimelate-D-alanyl-D-alanine ligase activity"/>
    <property type="evidence" value="ECO:0007669"/>
    <property type="project" value="RHEA"/>
</dbReference>
<dbReference type="eggNOG" id="COG0770">
    <property type="taxonomic scope" value="Bacteria"/>
</dbReference>
<dbReference type="EC" id="6.3.2.10" evidence="10 11"/>
<dbReference type="PANTHER" id="PTHR43024:SF1">
    <property type="entry name" value="UDP-N-ACETYLMURAMOYL-TRIPEPTIDE--D-ALANYL-D-ALANINE LIGASE"/>
    <property type="match status" value="1"/>
</dbReference>
<evidence type="ECO:0000256" key="6">
    <source>
        <dbReference type="ARBA" id="ARBA00022960"/>
    </source>
</evidence>
<reference evidence="15" key="1">
    <citation type="journal article" date="2014" name="Genome Announc.">
        <title>Draft genome sequence of Weissella oryzae SG25T, isolated from fermented rice grains.</title>
        <authorList>
            <person name="Tanizawa Y."/>
            <person name="Fujisawa T."/>
            <person name="Mochizuki T."/>
            <person name="Kaminuma E."/>
            <person name="Suzuki Y."/>
            <person name="Nakamura Y."/>
            <person name="Tohno M."/>
        </authorList>
    </citation>
    <scope>NUCLEOTIDE SEQUENCE [LARGE SCALE GENOMIC DNA]</scope>
    <source>
        <strain evidence="15">DSM 25784 / JCM 18191 / LMG 30913 / SG25</strain>
    </source>
</reference>
<comment type="pathway">
    <text evidence="10 11">Cell wall biogenesis; peptidoglycan biosynthesis.</text>
</comment>
<dbReference type="AlphaFoldDB" id="A0A069CWM7"/>
<comment type="similarity">
    <text evidence="10">Belongs to the MurCDEF family. MurF subfamily.</text>
</comment>
<dbReference type="PANTHER" id="PTHR43024">
    <property type="entry name" value="UDP-N-ACETYLMURAMOYL-TRIPEPTIDE--D-ALANYL-D-ALANINE LIGASE"/>
    <property type="match status" value="1"/>
</dbReference>
<keyword evidence="4 10" id="KW-0547">Nucleotide-binding</keyword>
<evidence type="ECO:0000256" key="1">
    <source>
        <dbReference type="ARBA" id="ARBA00022490"/>
    </source>
</evidence>
<gene>
    <name evidence="10 14" type="primary">murF</name>
    <name evidence="14" type="ORF">WOSG25_120250</name>
</gene>
<dbReference type="Pfam" id="PF02875">
    <property type="entry name" value="Mur_ligase_C"/>
    <property type="match status" value="1"/>
</dbReference>
<dbReference type="NCBIfam" id="TIGR01143">
    <property type="entry name" value="murF"/>
    <property type="match status" value="1"/>
</dbReference>
<dbReference type="STRING" id="1329250.WOSG25_120250"/>
<dbReference type="Gene3D" id="3.40.1190.10">
    <property type="entry name" value="Mur-like, catalytic domain"/>
    <property type="match status" value="1"/>
</dbReference>
<comment type="catalytic activity">
    <reaction evidence="10">
        <text>UDP-N-acetyl-alpha-D-muramoyl-L-alanyl-gamma-D-glutamyl-L-lysine + D-alanyl-D-alanine + ATP = UDP-N-acetyl-alpha-D-muramoyl-L-alanyl-gamma-D-glutamyl-L-lysyl-D-alanyl-D-alanine + ADP + phosphate + H(+)</text>
        <dbReference type="Rhea" id="RHEA:16085"/>
        <dbReference type="ChEBI" id="CHEBI:15378"/>
        <dbReference type="ChEBI" id="CHEBI:30616"/>
        <dbReference type="ChEBI" id="CHEBI:43474"/>
        <dbReference type="ChEBI" id="CHEBI:57822"/>
        <dbReference type="ChEBI" id="CHEBI:70758"/>
        <dbReference type="ChEBI" id="CHEBI:83903"/>
        <dbReference type="ChEBI" id="CHEBI:456216"/>
        <dbReference type="EC" id="6.3.2.10"/>
    </reaction>
</comment>
<dbReference type="GO" id="GO:0071555">
    <property type="term" value="P:cell wall organization"/>
    <property type="evidence" value="ECO:0007669"/>
    <property type="project" value="UniProtKB-KW"/>
</dbReference>
<keyword evidence="15" id="KW-1185">Reference proteome</keyword>
<dbReference type="HAMAP" id="MF_02019">
    <property type="entry name" value="MurF"/>
    <property type="match status" value="1"/>
</dbReference>
<keyword evidence="5 10" id="KW-0067">ATP-binding</keyword>
<evidence type="ECO:0000256" key="9">
    <source>
        <dbReference type="ARBA" id="ARBA00023316"/>
    </source>
</evidence>
<evidence type="ECO:0000256" key="10">
    <source>
        <dbReference type="HAMAP-Rule" id="MF_02019"/>
    </source>
</evidence>
<evidence type="ECO:0000256" key="5">
    <source>
        <dbReference type="ARBA" id="ARBA00022840"/>
    </source>
</evidence>
<keyword evidence="7 10" id="KW-0573">Peptidoglycan synthesis</keyword>
<dbReference type="GO" id="GO:0009252">
    <property type="term" value="P:peptidoglycan biosynthetic process"/>
    <property type="evidence" value="ECO:0007669"/>
    <property type="project" value="UniProtKB-UniRule"/>
</dbReference>
<evidence type="ECO:0000313" key="15">
    <source>
        <dbReference type="Proteomes" id="UP000030643"/>
    </source>
</evidence>
<dbReference type="InterPro" id="IPR004101">
    <property type="entry name" value="Mur_ligase_C"/>
</dbReference>
<dbReference type="UniPathway" id="UPA00219"/>
<dbReference type="GO" id="GO:0005524">
    <property type="term" value="F:ATP binding"/>
    <property type="evidence" value="ECO:0007669"/>
    <property type="project" value="UniProtKB-UniRule"/>
</dbReference>
<dbReference type="InterPro" id="IPR036565">
    <property type="entry name" value="Mur-like_cat_sf"/>
</dbReference>
<proteinExistence type="inferred from homology"/>
<feature type="domain" description="Mur ligase central" evidence="13">
    <location>
        <begin position="109"/>
        <end position="293"/>
    </location>
</feature>
<protein>
    <recommendedName>
        <fullName evidence="10 11">UDP-N-acetylmuramoyl-tripeptide--D-alanyl-D-alanine ligase</fullName>
        <ecNumber evidence="10 11">6.3.2.10</ecNumber>
    </recommendedName>
    <alternativeName>
        <fullName evidence="10">D-alanyl-D-alanine-adding enzyme</fullName>
    </alternativeName>
</protein>
<keyword evidence="8 10" id="KW-0131">Cell cycle</keyword>
<dbReference type="Gene3D" id="3.90.190.20">
    <property type="entry name" value="Mur ligase, C-terminal domain"/>
    <property type="match status" value="1"/>
</dbReference>
<evidence type="ECO:0000259" key="13">
    <source>
        <dbReference type="Pfam" id="PF08245"/>
    </source>
</evidence>
<dbReference type="InterPro" id="IPR051046">
    <property type="entry name" value="MurCDEF_CellWall_CoF430Synth"/>
</dbReference>
<dbReference type="InterPro" id="IPR035911">
    <property type="entry name" value="MurE/MurF_N"/>
</dbReference>
<sequence length="458" mass="50144">MIKLSLAEIKDVLHAKVLNEKPVEITNTTFDSRKATSGSLFVPLVADHDGHNYIQAAVAEGAIATLWQSDHLAQAPKNVPTIIVSDTLVAYQTLAAYYLTKVAPKVVAISGSNGKTTTKDLVAAIGATTYKTFKTPANFNNEIGVPKTILSMPTDTELLVIEFGMDRPGDLTHLSELVHPDITVLTMIGEAHIEFFKTRAHIADGKMEIINGMKPNGVLIYNGDEPLLQERVNQHPDLQSVTFGLNDHDDFFASEMDMSPVQTTFQTNQSDRRFSIPLTGRYNVANALAAIAVGRQLAIDYDQIALGLQHAPITENRTEWVDGSFGGKILSDVYNSNPTAAKEVLNFFTEVPTDGDHVVVLGDMLELGSVGPKLHASLADSLDPQRIQRVYLVGDIIKALAEQLADKYPADRVKLYANDEKSALVSELKAVLTRDDMLLLKASHGIHLEEVLREIIER</sequence>
<keyword evidence="1 10" id="KW-0963">Cytoplasm</keyword>
<keyword evidence="6 10" id="KW-0133">Cell shape</keyword>
<evidence type="ECO:0000256" key="2">
    <source>
        <dbReference type="ARBA" id="ARBA00022598"/>
    </source>
</evidence>
<comment type="subcellular location">
    <subcellularLocation>
        <location evidence="10 11">Cytoplasm</location>
    </subcellularLocation>
</comment>
<feature type="binding site" evidence="10">
    <location>
        <begin position="111"/>
        <end position="117"/>
    </location>
    <ligand>
        <name>ATP</name>
        <dbReference type="ChEBI" id="CHEBI:30616"/>
    </ligand>
</feature>
<dbReference type="GO" id="GO:0005737">
    <property type="term" value="C:cytoplasm"/>
    <property type="evidence" value="ECO:0007669"/>
    <property type="project" value="UniProtKB-SubCell"/>
</dbReference>
<keyword evidence="9 10" id="KW-0961">Cell wall biogenesis/degradation</keyword>
<evidence type="ECO:0000256" key="3">
    <source>
        <dbReference type="ARBA" id="ARBA00022618"/>
    </source>
</evidence>
<keyword evidence="2 10" id="KW-0436">Ligase</keyword>
<dbReference type="SUPFAM" id="SSF53244">
    <property type="entry name" value="MurD-like peptide ligases, peptide-binding domain"/>
    <property type="match status" value="1"/>
</dbReference>
<evidence type="ECO:0000256" key="7">
    <source>
        <dbReference type="ARBA" id="ARBA00022984"/>
    </source>
</evidence>
<evidence type="ECO:0000256" key="8">
    <source>
        <dbReference type="ARBA" id="ARBA00023306"/>
    </source>
</evidence>
<dbReference type="GO" id="GO:0051301">
    <property type="term" value="P:cell division"/>
    <property type="evidence" value="ECO:0007669"/>
    <property type="project" value="UniProtKB-KW"/>
</dbReference>
<dbReference type="InterPro" id="IPR013221">
    <property type="entry name" value="Mur_ligase_cen"/>
</dbReference>
<comment type="catalytic activity">
    <reaction evidence="11">
        <text>D-alanyl-D-alanine + UDP-N-acetyl-alpha-D-muramoyl-L-alanyl-gamma-D-glutamyl-meso-2,6-diaminopimelate + ATP = UDP-N-acetyl-alpha-D-muramoyl-L-alanyl-gamma-D-glutamyl-meso-2,6-diaminopimeloyl-D-alanyl-D-alanine + ADP + phosphate + H(+)</text>
        <dbReference type="Rhea" id="RHEA:28374"/>
        <dbReference type="ChEBI" id="CHEBI:15378"/>
        <dbReference type="ChEBI" id="CHEBI:30616"/>
        <dbReference type="ChEBI" id="CHEBI:43474"/>
        <dbReference type="ChEBI" id="CHEBI:57822"/>
        <dbReference type="ChEBI" id="CHEBI:61386"/>
        <dbReference type="ChEBI" id="CHEBI:83905"/>
        <dbReference type="ChEBI" id="CHEBI:456216"/>
        <dbReference type="EC" id="6.3.2.10"/>
    </reaction>
</comment>
<evidence type="ECO:0000256" key="11">
    <source>
        <dbReference type="RuleBase" id="RU004136"/>
    </source>
</evidence>
<name>A0A069CWM7_WEIOS</name>
<dbReference type="EMBL" id="DF820495">
    <property type="protein sequence ID" value="GAK31633.1"/>
    <property type="molecule type" value="Genomic_DNA"/>
</dbReference>
<dbReference type="SUPFAM" id="SSF53623">
    <property type="entry name" value="MurD-like peptide ligases, catalytic domain"/>
    <property type="match status" value="1"/>
</dbReference>
<dbReference type="GO" id="GO:0008360">
    <property type="term" value="P:regulation of cell shape"/>
    <property type="evidence" value="ECO:0007669"/>
    <property type="project" value="UniProtKB-KW"/>
</dbReference>
<dbReference type="Proteomes" id="UP000030643">
    <property type="component" value="Unassembled WGS sequence"/>
</dbReference>
<organism evidence="14 15">
    <name type="scientific">Weissella oryzae (strain DSM 25784 / JCM 18191 / LMG 30913 / SG25)</name>
    <dbReference type="NCBI Taxonomy" id="1329250"/>
    <lineage>
        <taxon>Bacteria</taxon>
        <taxon>Bacillati</taxon>
        <taxon>Bacillota</taxon>
        <taxon>Bacilli</taxon>
        <taxon>Lactobacillales</taxon>
        <taxon>Lactobacillaceae</taxon>
        <taxon>Weissella</taxon>
    </lineage>
</organism>
<accession>A0A069CWM7</accession>
<comment type="function">
    <text evidence="10 11">Involved in cell wall formation. Catalyzes the final step in the synthesis of UDP-N-acetylmuramoyl-pentapeptide, the precursor of murein.</text>
</comment>
<dbReference type="InterPro" id="IPR036615">
    <property type="entry name" value="Mur_ligase_C_dom_sf"/>
</dbReference>
<feature type="domain" description="Mur ligase C-terminal" evidence="12">
    <location>
        <begin position="317"/>
        <end position="443"/>
    </location>
</feature>
<dbReference type="InterPro" id="IPR005863">
    <property type="entry name" value="UDP-N-AcMur_synth"/>
</dbReference>
<keyword evidence="3 10" id="KW-0132">Cell division</keyword>